<evidence type="ECO:0000256" key="1">
    <source>
        <dbReference type="ARBA" id="ARBA00006562"/>
    </source>
</evidence>
<evidence type="ECO:0000313" key="4">
    <source>
        <dbReference type="Proteomes" id="UP000887577"/>
    </source>
</evidence>
<dbReference type="GO" id="GO:0003723">
    <property type="term" value="F:RNA binding"/>
    <property type="evidence" value="ECO:0007669"/>
    <property type="project" value="UniProtKB-KW"/>
</dbReference>
<dbReference type="GO" id="GO:0004518">
    <property type="term" value="F:nuclease activity"/>
    <property type="evidence" value="ECO:0007669"/>
    <property type="project" value="UniProtKB-KW"/>
</dbReference>
<dbReference type="EC" id="3.6.1.-" evidence="2"/>
<dbReference type="GO" id="GO:0000166">
    <property type="term" value="F:nucleotide binding"/>
    <property type="evidence" value="ECO:0007669"/>
    <property type="project" value="UniProtKB-KW"/>
</dbReference>
<comment type="function">
    <text evidence="2">Decapping enzyme for NAD-capped RNAs: specifically hydrolyzes the nicotinamide adenine dinucleotide (NAD) cap from a subset of RNAs by removing the entire NAD moiety from the 5'-end of an NAD-capped RNA.</text>
</comment>
<dbReference type="GO" id="GO:0005634">
    <property type="term" value="C:nucleus"/>
    <property type="evidence" value="ECO:0007669"/>
    <property type="project" value="UniProtKB-SubCell"/>
</dbReference>
<accession>A0A914YVF3</accession>
<dbReference type="GO" id="GO:0110155">
    <property type="term" value="P:NAD-cap decapping"/>
    <property type="evidence" value="ECO:0007669"/>
    <property type="project" value="TreeGrafter"/>
</dbReference>
<organism evidence="4 5">
    <name type="scientific">Panagrolaimus superbus</name>
    <dbReference type="NCBI Taxonomy" id="310955"/>
    <lineage>
        <taxon>Eukaryota</taxon>
        <taxon>Metazoa</taxon>
        <taxon>Ecdysozoa</taxon>
        <taxon>Nematoda</taxon>
        <taxon>Chromadorea</taxon>
        <taxon>Rhabditida</taxon>
        <taxon>Tylenchina</taxon>
        <taxon>Panagrolaimomorpha</taxon>
        <taxon>Panagrolaimoidea</taxon>
        <taxon>Panagrolaimidae</taxon>
        <taxon>Panagrolaimus</taxon>
    </lineage>
</organism>
<dbReference type="GO" id="GO:0005829">
    <property type="term" value="C:cytosol"/>
    <property type="evidence" value="ECO:0007669"/>
    <property type="project" value="TreeGrafter"/>
</dbReference>
<comment type="cofactor">
    <cofactor evidence="2">
        <name>a divalent metal cation</name>
        <dbReference type="ChEBI" id="CHEBI:60240"/>
    </cofactor>
</comment>
<reference evidence="5" key="1">
    <citation type="submission" date="2022-11" db="UniProtKB">
        <authorList>
            <consortium name="WormBaseParasite"/>
        </authorList>
    </citation>
    <scope>IDENTIFICATION</scope>
</reference>
<dbReference type="Pfam" id="PF08652">
    <property type="entry name" value="RAI1"/>
    <property type="match status" value="1"/>
</dbReference>
<keyword evidence="4" id="KW-1185">Reference proteome</keyword>
<dbReference type="GO" id="GO:0000956">
    <property type="term" value="P:nuclear-transcribed mRNA catabolic process"/>
    <property type="evidence" value="ECO:0007669"/>
    <property type="project" value="TreeGrafter"/>
</dbReference>
<keyword evidence="2" id="KW-0378">Hydrolase</keyword>
<evidence type="ECO:0000259" key="3">
    <source>
        <dbReference type="Pfam" id="PF08652"/>
    </source>
</evidence>
<proteinExistence type="inferred from homology"/>
<comment type="subcellular location">
    <subcellularLocation>
        <location evidence="2">Nucleus</location>
    </subcellularLocation>
</comment>
<sequence>MATIINKQSGILLQKPFRYTFTSTSLKTELINTFFIGRNFPINYSPKLRKRLKEEYDIEDNDVEIDLNAGNNELIDNPRTLSFDLLLDYLIDQRKRSKKDLEKIVHGASIVCRRGVLIKLINAIYYEKGEFIFAVKKFRGIYFIKEISTVTYQKSNVRRAGDPHTLLPKFKNLIIDPFDDASYVPPKENSTWEQMQGLYLCNLSLINSGDSKTLKIFYGTEIDAFDTEDNAIGIKLQRGDFNNDKSLNTPFMIDKIRKWFFQSHFVNSDTVIVGFHEDKVVNLIKKFNIDSLPSMFYPENQWNSNYSSTVTILTNVFEFYENNVSEDETLMVELLPKDTNILYHVRDDTIHNVLPREFKEAFEEIIVTLDNVNAETAKSNGPKLQTENAWLDNIIENALNV</sequence>
<dbReference type="InterPro" id="IPR013961">
    <property type="entry name" value="RAI1"/>
</dbReference>
<dbReference type="WBParaSite" id="PSU_v2.g4566.t1">
    <property type="protein sequence ID" value="PSU_v2.g4566.t1"/>
    <property type="gene ID" value="PSU_v2.g4566"/>
</dbReference>
<dbReference type="GO" id="GO:0046872">
    <property type="term" value="F:metal ion binding"/>
    <property type="evidence" value="ECO:0007669"/>
    <property type="project" value="UniProtKB-KW"/>
</dbReference>
<keyword evidence="2" id="KW-0479">Metal-binding</keyword>
<keyword evidence="2" id="KW-0694">RNA-binding</keyword>
<protein>
    <recommendedName>
        <fullName evidence="2">Decapping nuclease</fullName>
        <ecNumber evidence="2">3.6.1.-</ecNumber>
    </recommendedName>
</protein>
<dbReference type="GO" id="GO:0034353">
    <property type="term" value="F:mRNA 5'-diphosphatase activity"/>
    <property type="evidence" value="ECO:0007669"/>
    <property type="project" value="TreeGrafter"/>
</dbReference>
<evidence type="ECO:0000313" key="5">
    <source>
        <dbReference type="WBParaSite" id="PSU_v2.g4566.t1"/>
    </source>
</evidence>
<dbReference type="AlphaFoldDB" id="A0A914YVF3"/>
<dbReference type="Proteomes" id="UP000887577">
    <property type="component" value="Unplaced"/>
</dbReference>
<dbReference type="InterPro" id="IPR039039">
    <property type="entry name" value="RAI1-like_fam"/>
</dbReference>
<keyword evidence="2" id="KW-0540">Nuclease</keyword>
<keyword evidence="2" id="KW-0539">Nucleus</keyword>
<dbReference type="PANTHER" id="PTHR12395:SF9">
    <property type="entry name" value="DECAPPING AND EXORIBONUCLEASE PROTEIN"/>
    <property type="match status" value="1"/>
</dbReference>
<evidence type="ECO:0000256" key="2">
    <source>
        <dbReference type="RuleBase" id="RU367113"/>
    </source>
</evidence>
<comment type="similarity">
    <text evidence="1 2">Belongs to the DXO/Dom3Z family.</text>
</comment>
<dbReference type="PANTHER" id="PTHR12395">
    <property type="entry name" value="DOM-3 RELATED"/>
    <property type="match status" value="1"/>
</dbReference>
<feature type="domain" description="RAI1-like" evidence="3">
    <location>
        <begin position="56"/>
        <end position="359"/>
    </location>
</feature>
<keyword evidence="2" id="KW-0547">Nucleotide-binding</keyword>
<name>A0A914YVF3_9BILA</name>